<keyword evidence="4" id="KW-0067">ATP-binding</keyword>
<keyword evidence="3" id="KW-0547">Nucleotide-binding</keyword>
<evidence type="ECO:0000313" key="7">
    <source>
        <dbReference type="EMBL" id="AHI53401.1"/>
    </source>
</evidence>
<dbReference type="OrthoDB" id="391604at2"/>
<reference evidence="7 8" key="1">
    <citation type="journal article" date="2014" name="Genome Biol. Evol.">
        <title>Molecular evolution of the substrate utilization strategies and putative virulence factors in mosquito-associated Spiroplasma species.</title>
        <authorList>
            <person name="Chang T.H."/>
            <person name="Lo W.S."/>
            <person name="Ku C."/>
            <person name="Chen L.L."/>
            <person name="Kuo C.H."/>
        </authorList>
    </citation>
    <scope>NUCLEOTIDE SEQUENCE [LARGE SCALE GENOMIC DNA]</scope>
    <source>
        <strain evidence="7">AES-1</strain>
    </source>
</reference>
<dbReference type="InterPro" id="IPR043129">
    <property type="entry name" value="ATPase_NBD"/>
</dbReference>
<dbReference type="eggNOG" id="COG1077">
    <property type="taxonomic scope" value="Bacteria"/>
</dbReference>
<dbReference type="Proteomes" id="UP000019267">
    <property type="component" value="Chromosome"/>
</dbReference>
<dbReference type="InterPro" id="IPR056546">
    <property type="entry name" value="MreB_MamK-like"/>
</dbReference>
<accession>W6A8W1</accession>
<dbReference type="AlphaFoldDB" id="W6A8W1"/>
<dbReference type="Pfam" id="PF06723">
    <property type="entry name" value="MreB_Mbl"/>
    <property type="match status" value="1"/>
</dbReference>
<proteinExistence type="inferred from homology"/>
<organism evidence="7 8">
    <name type="scientific">Spiroplasma culicicola AES-1</name>
    <dbReference type="NCBI Taxonomy" id="1276246"/>
    <lineage>
        <taxon>Bacteria</taxon>
        <taxon>Bacillati</taxon>
        <taxon>Mycoplasmatota</taxon>
        <taxon>Mollicutes</taxon>
        <taxon>Entomoplasmatales</taxon>
        <taxon>Spiroplasmataceae</taxon>
        <taxon>Spiroplasma</taxon>
    </lineage>
</organism>
<dbReference type="PANTHER" id="PTHR42749:SF1">
    <property type="entry name" value="CELL SHAPE-DETERMINING PROTEIN MREB"/>
    <property type="match status" value="1"/>
</dbReference>
<dbReference type="GO" id="GO:0008360">
    <property type="term" value="P:regulation of cell shape"/>
    <property type="evidence" value="ECO:0007669"/>
    <property type="project" value="UniProtKB-KW"/>
</dbReference>
<keyword evidence="8" id="KW-1185">Reference proteome</keyword>
<evidence type="ECO:0000256" key="2">
    <source>
        <dbReference type="ARBA" id="ARBA00022490"/>
    </source>
</evidence>
<comment type="similarity">
    <text evidence="6">Belongs to the FtsA/MreB family.</text>
</comment>
<dbReference type="HOGENOM" id="CLU_052037_0_1_14"/>
<dbReference type="PRINTS" id="PR01652">
    <property type="entry name" value="SHAPEPROTEIN"/>
</dbReference>
<protein>
    <submittedName>
        <fullName evidence="7">Cell shape determining protein MreB</fullName>
    </submittedName>
</protein>
<dbReference type="PATRIC" id="fig|1276246.3.peg.1058"/>
<evidence type="ECO:0000256" key="3">
    <source>
        <dbReference type="ARBA" id="ARBA00022741"/>
    </source>
</evidence>
<name>W6A8W1_9MOLU</name>
<dbReference type="InterPro" id="IPR004753">
    <property type="entry name" value="MreB"/>
</dbReference>
<dbReference type="SUPFAM" id="SSF53067">
    <property type="entry name" value="Actin-like ATPase domain"/>
    <property type="match status" value="2"/>
</dbReference>
<dbReference type="GO" id="GO:0005524">
    <property type="term" value="F:ATP binding"/>
    <property type="evidence" value="ECO:0007669"/>
    <property type="project" value="UniProtKB-KW"/>
</dbReference>
<dbReference type="RefSeq" id="WP_038648469.1">
    <property type="nucleotide sequence ID" value="NZ_CP006681.1"/>
</dbReference>
<dbReference type="PANTHER" id="PTHR42749">
    <property type="entry name" value="CELL SHAPE-DETERMINING PROTEIN MREB"/>
    <property type="match status" value="1"/>
</dbReference>
<gene>
    <name evidence="7" type="primary">mreB4</name>
    <name evidence="7" type="ORF">SCULI_v1c10610</name>
</gene>
<evidence type="ECO:0000256" key="6">
    <source>
        <dbReference type="ARBA" id="ARBA00023458"/>
    </source>
</evidence>
<dbReference type="STRING" id="1276246.SCULI_v1c10610"/>
<dbReference type="Gene3D" id="3.30.420.40">
    <property type="match status" value="2"/>
</dbReference>
<dbReference type="KEGG" id="scq:SCULI_v1c10610"/>
<sequence length="342" mass="36999">MAKITLNQRRHIAIDVGTSKTKIHIENLGLVFNAATLVALDFKTRRVVAVGDDAKKFVGKLSGSLQLKYPMKRGVITDMAMLKLFLSAVLSKYKNELDGAIVTLACPTSVTTLERNSLIKSIKELGVYHVQAEDDVKLALLGAGVDITKPNGYLCLDIGAGKSTAAIIATNGTVCTKWSKSGGNSMDLDIIKHLKSKEQMLIGEITAESIKNSIATLIKTKEPLKTSAYGYDLNSGLPKEVILQDKDILKIVQSTFGNLTNLITTVLEEAPNELAGDVIKNGIVVTGGVALIPGVKFYLEDFFEIPVRVAKNALTATIDGAIAHKELTIEDMEFSSQKEEFF</sequence>
<keyword evidence="2" id="KW-0963">Cytoplasm</keyword>
<evidence type="ECO:0000256" key="1">
    <source>
        <dbReference type="ARBA" id="ARBA00004496"/>
    </source>
</evidence>
<dbReference type="GO" id="GO:0000902">
    <property type="term" value="P:cell morphogenesis"/>
    <property type="evidence" value="ECO:0007669"/>
    <property type="project" value="InterPro"/>
</dbReference>
<evidence type="ECO:0000256" key="5">
    <source>
        <dbReference type="ARBA" id="ARBA00022960"/>
    </source>
</evidence>
<dbReference type="EMBL" id="CP006681">
    <property type="protein sequence ID" value="AHI53401.1"/>
    <property type="molecule type" value="Genomic_DNA"/>
</dbReference>
<comment type="subcellular location">
    <subcellularLocation>
        <location evidence="1">Cytoplasm</location>
    </subcellularLocation>
</comment>
<evidence type="ECO:0000256" key="4">
    <source>
        <dbReference type="ARBA" id="ARBA00022840"/>
    </source>
</evidence>
<keyword evidence="5" id="KW-0133">Cell shape</keyword>
<dbReference type="GO" id="GO:0005737">
    <property type="term" value="C:cytoplasm"/>
    <property type="evidence" value="ECO:0007669"/>
    <property type="project" value="UniProtKB-SubCell"/>
</dbReference>
<evidence type="ECO:0000313" key="8">
    <source>
        <dbReference type="Proteomes" id="UP000019267"/>
    </source>
</evidence>